<dbReference type="AlphaFoldDB" id="A0A1M4UU82"/>
<dbReference type="GO" id="GO:0003774">
    <property type="term" value="F:cytoskeletal motor activity"/>
    <property type="evidence" value="ECO:0007669"/>
    <property type="project" value="InterPro"/>
</dbReference>
<dbReference type="PANTHER" id="PTHR34653">
    <property type="match status" value="1"/>
</dbReference>
<dbReference type="InterPro" id="IPR001624">
    <property type="entry name" value="FliE"/>
</dbReference>
<comment type="subcellular location">
    <subcellularLocation>
        <location evidence="1 4">Bacterial flagellum basal body</location>
    </subcellularLocation>
</comment>
<evidence type="ECO:0000256" key="2">
    <source>
        <dbReference type="ARBA" id="ARBA00009272"/>
    </source>
</evidence>
<evidence type="ECO:0000313" key="6">
    <source>
        <dbReference type="EMBL" id="SHE60239.1"/>
    </source>
</evidence>
<keyword evidence="6" id="KW-0966">Cell projection</keyword>
<dbReference type="GO" id="GO:0071973">
    <property type="term" value="P:bacterial-type flagellum-dependent cell motility"/>
    <property type="evidence" value="ECO:0007669"/>
    <property type="project" value="InterPro"/>
</dbReference>
<dbReference type="STRING" id="1121391.SAMN02745206_00569"/>
<name>A0A1M4UU82_9BACT</name>
<dbReference type="GO" id="GO:0005198">
    <property type="term" value="F:structural molecule activity"/>
    <property type="evidence" value="ECO:0007669"/>
    <property type="project" value="UniProtKB-UniRule"/>
</dbReference>
<sequence length="98" mass="11170">MKITESWNARPVSDMALRGNEARRQGGSFSTELKETLQGVNHLQNRAEEAMVEGAVRGAENIHETMIKLHEAEISLKLLVKTRDKALEAYQEIMRMQF</sequence>
<dbReference type="GO" id="GO:0009425">
    <property type="term" value="C:bacterial-type flagellum basal body"/>
    <property type="evidence" value="ECO:0007669"/>
    <property type="project" value="UniProtKB-SubCell"/>
</dbReference>
<keyword evidence="6" id="KW-0282">Flagellum</keyword>
<keyword evidence="7" id="KW-1185">Reference proteome</keyword>
<evidence type="ECO:0000313" key="7">
    <source>
        <dbReference type="Proteomes" id="UP000184076"/>
    </source>
</evidence>
<keyword evidence="3 4" id="KW-0975">Bacterial flagellum</keyword>
<keyword evidence="6" id="KW-0969">Cilium</keyword>
<evidence type="ECO:0000256" key="4">
    <source>
        <dbReference type="HAMAP-Rule" id="MF_00724"/>
    </source>
</evidence>
<organism evidence="6 7">
    <name type="scientific">Desulfacinum infernum DSM 9756</name>
    <dbReference type="NCBI Taxonomy" id="1121391"/>
    <lineage>
        <taxon>Bacteria</taxon>
        <taxon>Pseudomonadati</taxon>
        <taxon>Thermodesulfobacteriota</taxon>
        <taxon>Syntrophobacteria</taxon>
        <taxon>Syntrophobacterales</taxon>
        <taxon>Syntrophobacteraceae</taxon>
        <taxon>Desulfacinum</taxon>
    </lineage>
</organism>
<gene>
    <name evidence="4" type="primary">fliE</name>
    <name evidence="6" type="ORF">SAMN02745206_00569</name>
</gene>
<evidence type="ECO:0000256" key="1">
    <source>
        <dbReference type="ARBA" id="ARBA00004117"/>
    </source>
</evidence>
<protein>
    <recommendedName>
        <fullName evidence="4 5">Flagellar hook-basal body complex protein FliE</fullName>
    </recommendedName>
</protein>
<dbReference type="EMBL" id="FQVB01000005">
    <property type="protein sequence ID" value="SHE60239.1"/>
    <property type="molecule type" value="Genomic_DNA"/>
</dbReference>
<dbReference type="NCBIfam" id="TIGR00205">
    <property type="entry name" value="fliE"/>
    <property type="match status" value="1"/>
</dbReference>
<dbReference type="RefSeq" id="WP_178371885.1">
    <property type="nucleotide sequence ID" value="NZ_FQVB01000005.1"/>
</dbReference>
<dbReference type="PANTHER" id="PTHR34653:SF1">
    <property type="entry name" value="FLAGELLAR HOOK-BASAL BODY COMPLEX PROTEIN FLIE"/>
    <property type="match status" value="1"/>
</dbReference>
<comment type="similarity">
    <text evidence="2 4">Belongs to the FliE family.</text>
</comment>
<evidence type="ECO:0000256" key="3">
    <source>
        <dbReference type="ARBA" id="ARBA00023143"/>
    </source>
</evidence>
<accession>A0A1M4UU82</accession>
<dbReference type="PRINTS" id="PR01006">
    <property type="entry name" value="FLGHOOKFLIE"/>
</dbReference>
<proteinExistence type="inferred from homology"/>
<reference evidence="7" key="1">
    <citation type="submission" date="2016-11" db="EMBL/GenBank/DDBJ databases">
        <authorList>
            <person name="Varghese N."/>
            <person name="Submissions S."/>
        </authorList>
    </citation>
    <scope>NUCLEOTIDE SEQUENCE [LARGE SCALE GENOMIC DNA]</scope>
    <source>
        <strain evidence="7">DSM 9756</strain>
    </source>
</reference>
<dbReference type="HAMAP" id="MF_00724">
    <property type="entry name" value="FliE"/>
    <property type="match status" value="1"/>
</dbReference>
<dbReference type="Proteomes" id="UP000184076">
    <property type="component" value="Unassembled WGS sequence"/>
</dbReference>
<evidence type="ECO:0000256" key="5">
    <source>
        <dbReference type="NCBIfam" id="TIGR00205"/>
    </source>
</evidence>
<dbReference type="Pfam" id="PF02049">
    <property type="entry name" value="FliE"/>
    <property type="match status" value="1"/>
</dbReference>